<name>A0ABR2JW45_9EUKA</name>
<feature type="transmembrane region" description="Helical" evidence="1">
    <location>
        <begin position="86"/>
        <end position="112"/>
    </location>
</feature>
<gene>
    <name evidence="2" type="ORF">M9Y10_045750</name>
</gene>
<keyword evidence="1" id="KW-1133">Transmembrane helix</keyword>
<dbReference type="Proteomes" id="UP001470230">
    <property type="component" value="Unassembled WGS sequence"/>
</dbReference>
<feature type="transmembrane region" description="Helical" evidence="1">
    <location>
        <begin position="214"/>
        <end position="241"/>
    </location>
</feature>
<comment type="caution">
    <text evidence="2">The sequence shown here is derived from an EMBL/GenBank/DDBJ whole genome shotgun (WGS) entry which is preliminary data.</text>
</comment>
<protein>
    <recommendedName>
        <fullName evidence="4">Transmembrane protein</fullName>
    </recommendedName>
</protein>
<accession>A0ABR2JW45</accession>
<keyword evidence="1" id="KW-0472">Membrane</keyword>
<feature type="transmembrane region" description="Helical" evidence="1">
    <location>
        <begin position="148"/>
        <end position="168"/>
    </location>
</feature>
<evidence type="ECO:0000256" key="1">
    <source>
        <dbReference type="SAM" id="Phobius"/>
    </source>
</evidence>
<evidence type="ECO:0000313" key="3">
    <source>
        <dbReference type="Proteomes" id="UP001470230"/>
    </source>
</evidence>
<proteinExistence type="predicted"/>
<keyword evidence="3" id="KW-1185">Reference proteome</keyword>
<sequence length="279" mass="32366">MERQTISGFSGGFIVFGYAFLALLVNLCYIIFLAVSFDTSVPMSENRNIIAIAATIWYYFGLMALVIVFGLRMLIWEKLKQEKCGIFMFVLIVIFYPIYFLLTLPMTVYYVFKYLGTPCNLWEKVFQNSCISLDHLTYEVAGTYCKLVLYYMSIGLLFALFTLFYVIFVFAFFPIYYYLFAPFGFGPYGINIFLSLRHLDEFSEYSWDCIEKTYLHAIFVFAWFVAFPAILFAVFYMVFVLVTAWHAILLLVAAALYFFIFGIITSIVICCGSMVQQLL</sequence>
<feature type="transmembrane region" description="Helical" evidence="1">
    <location>
        <begin position="175"/>
        <end position="194"/>
    </location>
</feature>
<reference evidence="2 3" key="1">
    <citation type="submission" date="2024-04" db="EMBL/GenBank/DDBJ databases">
        <title>Tritrichomonas musculus Genome.</title>
        <authorList>
            <person name="Alves-Ferreira E."/>
            <person name="Grigg M."/>
            <person name="Lorenzi H."/>
            <person name="Galac M."/>
        </authorList>
    </citation>
    <scope>NUCLEOTIDE SEQUENCE [LARGE SCALE GENOMIC DNA]</scope>
    <source>
        <strain evidence="2 3">EAF2021</strain>
    </source>
</reference>
<evidence type="ECO:0008006" key="4">
    <source>
        <dbReference type="Google" id="ProtNLM"/>
    </source>
</evidence>
<feature type="transmembrane region" description="Helical" evidence="1">
    <location>
        <begin position="248"/>
        <end position="275"/>
    </location>
</feature>
<dbReference type="EMBL" id="JAPFFF010000009">
    <property type="protein sequence ID" value="KAK8883102.1"/>
    <property type="molecule type" value="Genomic_DNA"/>
</dbReference>
<feature type="transmembrane region" description="Helical" evidence="1">
    <location>
        <begin position="49"/>
        <end position="74"/>
    </location>
</feature>
<feature type="transmembrane region" description="Helical" evidence="1">
    <location>
        <begin position="12"/>
        <end position="37"/>
    </location>
</feature>
<organism evidence="2 3">
    <name type="scientific">Tritrichomonas musculus</name>
    <dbReference type="NCBI Taxonomy" id="1915356"/>
    <lineage>
        <taxon>Eukaryota</taxon>
        <taxon>Metamonada</taxon>
        <taxon>Parabasalia</taxon>
        <taxon>Tritrichomonadida</taxon>
        <taxon>Tritrichomonadidae</taxon>
        <taxon>Tritrichomonas</taxon>
    </lineage>
</organism>
<keyword evidence="1" id="KW-0812">Transmembrane</keyword>
<evidence type="ECO:0000313" key="2">
    <source>
        <dbReference type="EMBL" id="KAK8883102.1"/>
    </source>
</evidence>